<dbReference type="Proteomes" id="UP000694400">
    <property type="component" value="Unassembled WGS sequence"/>
</dbReference>
<evidence type="ECO:0000313" key="3">
    <source>
        <dbReference type="Proteomes" id="UP000694400"/>
    </source>
</evidence>
<feature type="region of interest" description="Disordered" evidence="1">
    <location>
        <begin position="157"/>
        <end position="191"/>
    </location>
</feature>
<dbReference type="Ensembl" id="ENSAPLT00020005919.1">
    <property type="protein sequence ID" value="ENSAPLP00020005507.1"/>
    <property type="gene ID" value="ENSAPLG00020004029.1"/>
</dbReference>
<accession>A0A8B9QZ58</accession>
<evidence type="ECO:0000256" key="1">
    <source>
        <dbReference type="SAM" id="MobiDB-lite"/>
    </source>
</evidence>
<evidence type="ECO:0000313" key="2">
    <source>
        <dbReference type="Ensembl" id="ENSAPLP00020005507.1"/>
    </source>
</evidence>
<reference evidence="2" key="1">
    <citation type="submission" date="2025-08" db="UniProtKB">
        <authorList>
            <consortium name="Ensembl"/>
        </authorList>
    </citation>
    <scope>IDENTIFICATION</scope>
</reference>
<feature type="compositionally biased region" description="Basic and acidic residues" evidence="1">
    <location>
        <begin position="84"/>
        <end position="94"/>
    </location>
</feature>
<organism evidence="2 3">
    <name type="scientific">Anas platyrhynchos</name>
    <name type="common">Mallard</name>
    <name type="synonym">Anas boschas</name>
    <dbReference type="NCBI Taxonomy" id="8839"/>
    <lineage>
        <taxon>Eukaryota</taxon>
        <taxon>Metazoa</taxon>
        <taxon>Chordata</taxon>
        <taxon>Craniata</taxon>
        <taxon>Vertebrata</taxon>
        <taxon>Euteleostomi</taxon>
        <taxon>Archelosauria</taxon>
        <taxon>Archosauria</taxon>
        <taxon>Dinosauria</taxon>
        <taxon>Saurischia</taxon>
        <taxon>Theropoda</taxon>
        <taxon>Coelurosauria</taxon>
        <taxon>Aves</taxon>
        <taxon>Neognathae</taxon>
        <taxon>Galloanserae</taxon>
        <taxon>Anseriformes</taxon>
        <taxon>Anatidae</taxon>
        <taxon>Anatinae</taxon>
        <taxon>Anas</taxon>
    </lineage>
</organism>
<feature type="region of interest" description="Disordered" evidence="1">
    <location>
        <begin position="84"/>
        <end position="108"/>
    </location>
</feature>
<protein>
    <submittedName>
        <fullName evidence="2">Uncharacterized protein</fullName>
    </submittedName>
</protein>
<reference evidence="2" key="2">
    <citation type="submission" date="2025-09" db="UniProtKB">
        <authorList>
            <consortium name="Ensembl"/>
        </authorList>
    </citation>
    <scope>IDENTIFICATION</scope>
</reference>
<feature type="region of interest" description="Disordered" evidence="1">
    <location>
        <begin position="26"/>
        <end position="55"/>
    </location>
</feature>
<sequence length="273" mass="30109">MGEEKEGKDSWKTKSHKWTSFCRTLGRTRGFGEGSSQKTGFGKARGTAKTPRRSLRWPILTNTAHDEEFAEEEEEIGDFILRRTSPDDVPHQQEEGVPGGGAEVGAVNTPYHDVGVSVEELDKFFQAPEAALQAAEEELGELPRFGTFQPVVQVLQDHPDDLDDGKDERPEGKDVPERAAEGREEGEGRHVVGFLEGPVVRGEGARQCHLPQRNHEVDEPKEHEDVEELEDDEVLVVRRLSPVERKEALGIGAQLGDVGCVEFLGGDRGILGT</sequence>
<feature type="compositionally biased region" description="Basic and acidic residues" evidence="1">
    <location>
        <begin position="166"/>
        <end position="190"/>
    </location>
</feature>
<name>A0A8B9QZ58_ANAPL</name>
<proteinExistence type="predicted"/>
<dbReference type="AlphaFoldDB" id="A0A8B9QZ58"/>